<dbReference type="SUPFAM" id="SSF53756">
    <property type="entry name" value="UDP-Glycosyltransferase/glycogen phosphorylase"/>
    <property type="match status" value="1"/>
</dbReference>
<keyword evidence="2" id="KW-0808">Transferase</keyword>
<accession>A0AA91F858</accession>
<protein>
    <recommendedName>
        <fullName evidence="6">Glycosyltransferase</fullName>
    </recommendedName>
</protein>
<comment type="caution">
    <text evidence="4">The sequence shown here is derived from an EMBL/GenBank/DDBJ whole genome shotgun (WGS) entry which is preliminary data.</text>
</comment>
<evidence type="ECO:0000313" key="5">
    <source>
        <dbReference type="Proteomes" id="UP000093737"/>
    </source>
</evidence>
<dbReference type="Proteomes" id="UP000093737">
    <property type="component" value="Unassembled WGS sequence"/>
</dbReference>
<keyword evidence="1" id="KW-0328">Glycosyltransferase</keyword>
<dbReference type="Gene3D" id="3.40.50.2000">
    <property type="entry name" value="Glycogen Phosphorylase B"/>
    <property type="match status" value="1"/>
</dbReference>
<evidence type="ECO:0000256" key="1">
    <source>
        <dbReference type="ARBA" id="ARBA00022676"/>
    </source>
</evidence>
<gene>
    <name evidence="4" type="ORF">A8145_10980</name>
</gene>
<evidence type="ECO:0000256" key="3">
    <source>
        <dbReference type="SAM" id="MobiDB-lite"/>
    </source>
</evidence>
<reference evidence="4 5" key="1">
    <citation type="submission" date="2016-05" db="EMBL/GenBank/DDBJ databases">
        <authorList>
            <person name="Ramsay J.P."/>
        </authorList>
    </citation>
    <scope>NUCLEOTIDE SEQUENCE [LARGE SCALE GENOMIC DNA]</scope>
    <source>
        <strain evidence="4 5">NZP2042</strain>
    </source>
</reference>
<dbReference type="AlphaFoldDB" id="A0AA91F858"/>
<name>A0AA91F858_RHILI</name>
<proteinExistence type="predicted"/>
<evidence type="ECO:0000313" key="4">
    <source>
        <dbReference type="EMBL" id="OBQ64786.1"/>
    </source>
</evidence>
<sequence>MSKALRIAVYDDKYPTSFVTPRTSRHTILRQRFLPLNLVSSKLEGVTLIEPALSVDMVHAFNRIPVNSSKYIMSFESHLPRQFALRKRGLVARYLMSRITNPGCRRIIALSHFARRSLLAQHSDHPDLDLLTKKLLVRHPNIVVPATKDAMAQDVAEELVLTFIGAHFGRKGGCVAVKIAEKAAEQNLPIRVNIVSSLQVGGHIWTDPTSPGFFDPYIKLLELPNVRHHGVLPNQEVRQLLRNSHFGVLATFGDTFGYSALESMSEHTPVLGTKVCALPEFLEDGVNGISLPVELDDTGDWSSPGYDARGEAKYARYFRDEVERLASLAIERLRPYIGQPALMAPLRREARRTAEVMFAAEPAGAFFDALYDRVAVEKARQPAQIDPALDVSSPQSLPLEPLKPVSLSFAPDPQNAMGQVHRIPTASAA</sequence>
<evidence type="ECO:0008006" key="6">
    <source>
        <dbReference type="Google" id="ProtNLM"/>
    </source>
</evidence>
<dbReference type="RefSeq" id="WP_056569462.1">
    <property type="nucleotide sequence ID" value="NZ_CP033334.1"/>
</dbReference>
<feature type="region of interest" description="Disordered" evidence="3">
    <location>
        <begin position="404"/>
        <end position="429"/>
    </location>
</feature>
<dbReference type="EMBL" id="LYTK01000012">
    <property type="protein sequence ID" value="OBQ64786.1"/>
    <property type="molecule type" value="Genomic_DNA"/>
</dbReference>
<organism evidence="4 5">
    <name type="scientific">Rhizobium loti</name>
    <name type="common">Mesorhizobium loti</name>
    <dbReference type="NCBI Taxonomy" id="381"/>
    <lineage>
        <taxon>Bacteria</taxon>
        <taxon>Pseudomonadati</taxon>
        <taxon>Pseudomonadota</taxon>
        <taxon>Alphaproteobacteria</taxon>
        <taxon>Hyphomicrobiales</taxon>
        <taxon>Phyllobacteriaceae</taxon>
        <taxon>Mesorhizobium</taxon>
    </lineage>
</organism>
<evidence type="ECO:0000256" key="2">
    <source>
        <dbReference type="ARBA" id="ARBA00022679"/>
    </source>
</evidence>
<dbReference type="PANTHER" id="PTHR12526:SF510">
    <property type="entry name" value="D-INOSITOL 3-PHOSPHATE GLYCOSYLTRANSFERASE"/>
    <property type="match status" value="1"/>
</dbReference>
<dbReference type="Pfam" id="PF13692">
    <property type="entry name" value="Glyco_trans_1_4"/>
    <property type="match status" value="1"/>
</dbReference>
<dbReference type="PANTHER" id="PTHR12526">
    <property type="entry name" value="GLYCOSYLTRANSFERASE"/>
    <property type="match status" value="1"/>
</dbReference>
<dbReference type="GO" id="GO:0016757">
    <property type="term" value="F:glycosyltransferase activity"/>
    <property type="evidence" value="ECO:0007669"/>
    <property type="project" value="UniProtKB-KW"/>
</dbReference>
<dbReference type="CDD" id="cd03801">
    <property type="entry name" value="GT4_PimA-like"/>
    <property type="match status" value="1"/>
</dbReference>